<gene>
    <name evidence="2" type="ORF">LJ725_12695</name>
</gene>
<protein>
    <submittedName>
        <fullName evidence="2">Uncharacterized protein</fullName>
    </submittedName>
</protein>
<proteinExistence type="predicted"/>
<reference evidence="2 3" key="1">
    <citation type="submission" date="2021-11" db="EMBL/GenBank/DDBJ databases">
        <authorList>
            <person name="Lee D.-H."/>
            <person name="Kim S.-B."/>
        </authorList>
    </citation>
    <scope>NUCLEOTIDE SEQUENCE [LARGE SCALE GENOMIC DNA]</scope>
    <source>
        <strain evidence="2 3">KCTC 52223</strain>
    </source>
</reference>
<keyword evidence="1" id="KW-1133">Transmembrane helix</keyword>
<dbReference type="RefSeq" id="WP_230551029.1">
    <property type="nucleotide sequence ID" value="NZ_JAJISD010000005.1"/>
</dbReference>
<dbReference type="EMBL" id="JAJISD010000005">
    <property type="protein sequence ID" value="MCC8429830.1"/>
    <property type="molecule type" value="Genomic_DNA"/>
</dbReference>
<keyword evidence="1" id="KW-0812">Transmembrane</keyword>
<comment type="caution">
    <text evidence="2">The sequence shown here is derived from an EMBL/GenBank/DDBJ whole genome shotgun (WGS) entry which is preliminary data.</text>
</comment>
<name>A0ABS8KUU3_9HYPH</name>
<organism evidence="2 3">
    <name type="scientific">Reyranella aquatilis</name>
    <dbReference type="NCBI Taxonomy" id="2035356"/>
    <lineage>
        <taxon>Bacteria</taxon>
        <taxon>Pseudomonadati</taxon>
        <taxon>Pseudomonadota</taxon>
        <taxon>Alphaproteobacteria</taxon>
        <taxon>Hyphomicrobiales</taxon>
        <taxon>Reyranellaceae</taxon>
        <taxon>Reyranella</taxon>
    </lineage>
</organism>
<dbReference type="Proteomes" id="UP001198862">
    <property type="component" value="Unassembled WGS sequence"/>
</dbReference>
<evidence type="ECO:0000313" key="3">
    <source>
        <dbReference type="Proteomes" id="UP001198862"/>
    </source>
</evidence>
<sequence length="63" mass="6115">MLGSCLGVSAASSMLSWRLGLSRAADTMGPAFVEAVAGSLLVLAAFAVVAGAASLAVRGGNHP</sequence>
<evidence type="ECO:0000313" key="2">
    <source>
        <dbReference type="EMBL" id="MCC8429830.1"/>
    </source>
</evidence>
<keyword evidence="3" id="KW-1185">Reference proteome</keyword>
<accession>A0ABS8KUU3</accession>
<feature type="transmembrane region" description="Helical" evidence="1">
    <location>
        <begin position="40"/>
        <end position="57"/>
    </location>
</feature>
<evidence type="ECO:0000256" key="1">
    <source>
        <dbReference type="SAM" id="Phobius"/>
    </source>
</evidence>
<keyword evidence="1" id="KW-0472">Membrane</keyword>